<organism evidence="1 2">
    <name type="scientific">Paraburkholderia eburnea</name>
    <dbReference type="NCBI Taxonomy" id="1189126"/>
    <lineage>
        <taxon>Bacteria</taxon>
        <taxon>Pseudomonadati</taxon>
        <taxon>Pseudomonadota</taxon>
        <taxon>Betaproteobacteria</taxon>
        <taxon>Burkholderiales</taxon>
        <taxon>Burkholderiaceae</taxon>
        <taxon>Paraburkholderia</taxon>
    </lineage>
</organism>
<dbReference type="AlphaFoldDB" id="A0A2S4LX58"/>
<keyword evidence="2" id="KW-1185">Reference proteome</keyword>
<evidence type="ECO:0000313" key="2">
    <source>
        <dbReference type="Proteomes" id="UP000237381"/>
    </source>
</evidence>
<dbReference type="OrthoDB" id="9553504at2"/>
<sequence length="398" mass="45095">MIGQFPRAARTSDFWRVNSYGYPCFFSESEKSQEAWTTLLSFFNFTNYDELKSYWSSTGAPRQLSSHAVESWKATFEEFGILYVESRSNRITITPAGAQLKDAADRGDKNEFAWIGLNLLLRYPLRGPRRPKSEAHRDSDLLLYRFWYSALLDLDGYVWWTELERVLCRVFLTNETIDAVEDIRTLRSHPELLTQINMPVGQRQGAFYNSLNQVAVHAGMNHLLLGGEDMECPYGVTELKRRHFIRKDWLGMIRKALSNNGGSDQCATGGSAIARLPAAPMFSDENEYFSYLGAPVTPMNVHVTSALTSVVMQGERVFFLSEGESYKVLSGQDILGPVASLCQLARGQRIILSHDEQWTYLVEAKDLLDANVVKVRLRRARPISNIQVIRALRGNANG</sequence>
<gene>
    <name evidence="1" type="ORF">B0G62_12034</name>
</gene>
<dbReference type="RefSeq" id="WP_146055358.1">
    <property type="nucleotide sequence ID" value="NZ_PQGA01000020.1"/>
</dbReference>
<protein>
    <submittedName>
        <fullName evidence="1">Uncharacterized protein</fullName>
    </submittedName>
</protein>
<dbReference type="EMBL" id="PQGA01000020">
    <property type="protein sequence ID" value="POR47041.1"/>
    <property type="molecule type" value="Genomic_DNA"/>
</dbReference>
<reference evidence="1 2" key="1">
    <citation type="submission" date="2018-01" db="EMBL/GenBank/DDBJ databases">
        <title>Genomic Encyclopedia of Type Strains, Phase III (KMG-III): the genomes of soil and plant-associated and newly described type strains.</title>
        <authorList>
            <person name="Whitman W."/>
        </authorList>
    </citation>
    <scope>NUCLEOTIDE SEQUENCE [LARGE SCALE GENOMIC DNA]</scope>
    <source>
        <strain evidence="1 2">JCM 18070</strain>
    </source>
</reference>
<evidence type="ECO:0000313" key="1">
    <source>
        <dbReference type="EMBL" id="POR47041.1"/>
    </source>
</evidence>
<comment type="caution">
    <text evidence="1">The sequence shown here is derived from an EMBL/GenBank/DDBJ whole genome shotgun (WGS) entry which is preliminary data.</text>
</comment>
<dbReference type="Proteomes" id="UP000237381">
    <property type="component" value="Unassembled WGS sequence"/>
</dbReference>
<proteinExistence type="predicted"/>
<accession>A0A2S4LX58</accession>
<name>A0A2S4LX58_9BURK</name>